<name>A0ABS2TG04_9ACTO</name>
<dbReference type="Gene3D" id="3.40.50.970">
    <property type="match status" value="1"/>
</dbReference>
<dbReference type="RefSeq" id="WP_187996802.1">
    <property type="nucleotide sequence ID" value="NZ_JACEXG010000004.1"/>
</dbReference>
<dbReference type="PANTHER" id="PTHR43825">
    <property type="entry name" value="PYRUVATE DEHYDROGENASE E1 COMPONENT"/>
    <property type="match status" value="1"/>
</dbReference>
<evidence type="ECO:0000259" key="1">
    <source>
        <dbReference type="SMART" id="SM00861"/>
    </source>
</evidence>
<proteinExistence type="predicted"/>
<dbReference type="CDD" id="cd07033">
    <property type="entry name" value="TPP_PYR_DXS_TK_like"/>
    <property type="match status" value="1"/>
</dbReference>
<evidence type="ECO:0000313" key="3">
    <source>
        <dbReference type="Proteomes" id="UP000705983"/>
    </source>
</evidence>
<dbReference type="InterPro" id="IPR051157">
    <property type="entry name" value="PDH/Transketolase"/>
</dbReference>
<dbReference type="Proteomes" id="UP000705983">
    <property type="component" value="Unassembled WGS sequence"/>
</dbReference>
<dbReference type="SUPFAM" id="SSF52922">
    <property type="entry name" value="TK C-terminal domain-like"/>
    <property type="match status" value="1"/>
</dbReference>
<dbReference type="SMART" id="SM00861">
    <property type="entry name" value="Transket_pyr"/>
    <property type="match status" value="1"/>
</dbReference>
<reference evidence="3" key="1">
    <citation type="submission" date="2021-02" db="EMBL/GenBank/DDBJ databases">
        <title>Leucobacter sp. CX169.</title>
        <authorList>
            <person name="Cheng Y."/>
        </authorList>
    </citation>
    <scope>NUCLEOTIDE SEQUENCE [LARGE SCALE GENOMIC DNA]</scope>
    <source>
        <strain evidence="3">JY899</strain>
    </source>
</reference>
<evidence type="ECO:0000313" key="2">
    <source>
        <dbReference type="EMBL" id="MBM9433579.1"/>
    </source>
</evidence>
<gene>
    <name evidence="2" type="ORF">JVW63_07705</name>
</gene>
<sequence length="310" mass="32810">MTLVDPRKTFGATVSDCALERPEIVVLSTDSGKSSGFGAFAEEAPDRYVEVGIAEQAATAIAAGLATTGAIPVLCAIAPFVTSRNFEFFRNDIGYMKQNVKIVGRNGGFTYSELGSTHHSLEDYALAGSIPNVVVLAPGDAGELRAACRAMLDYEGPVYMRIGSGPIPDFRDNREFVIGRGYYVTRGADLTVVTTGYTSILVREAVAAARAGGLDVELVCVPTVVPIDAGIILESANRTGLVLTVEEHYEFGGLGSRVADVLSASGGARLSKLAVPQRNQPSSTYDDLLRRNGLDVPGIARAMMNVVQSR</sequence>
<dbReference type="InterPro" id="IPR009014">
    <property type="entry name" value="Transketo_C/PFOR_II"/>
</dbReference>
<dbReference type="SUPFAM" id="SSF52518">
    <property type="entry name" value="Thiamin diphosphate-binding fold (THDP-binding)"/>
    <property type="match status" value="1"/>
</dbReference>
<comment type="caution">
    <text evidence="2">The sequence shown here is derived from an EMBL/GenBank/DDBJ whole genome shotgun (WGS) entry which is preliminary data.</text>
</comment>
<dbReference type="Gene3D" id="3.40.50.920">
    <property type="match status" value="1"/>
</dbReference>
<dbReference type="PANTHER" id="PTHR43825:SF1">
    <property type="entry name" value="TRANSKETOLASE-LIKE PYRIMIDINE-BINDING DOMAIN-CONTAINING PROTEIN"/>
    <property type="match status" value="1"/>
</dbReference>
<dbReference type="InterPro" id="IPR005475">
    <property type="entry name" value="Transketolase-like_Pyr-bd"/>
</dbReference>
<keyword evidence="3" id="KW-1185">Reference proteome</keyword>
<dbReference type="InterPro" id="IPR029061">
    <property type="entry name" value="THDP-binding"/>
</dbReference>
<dbReference type="InterPro" id="IPR033248">
    <property type="entry name" value="Transketolase_C"/>
</dbReference>
<dbReference type="Pfam" id="PF02779">
    <property type="entry name" value="Transket_pyr"/>
    <property type="match status" value="1"/>
</dbReference>
<accession>A0ABS2TG04</accession>
<dbReference type="Pfam" id="PF02780">
    <property type="entry name" value="Transketolase_C"/>
    <property type="match status" value="1"/>
</dbReference>
<organism evidence="2 3">
    <name type="scientific">Flaviflexus equikiangi</name>
    <dbReference type="NCBI Taxonomy" id="2758573"/>
    <lineage>
        <taxon>Bacteria</taxon>
        <taxon>Bacillati</taxon>
        <taxon>Actinomycetota</taxon>
        <taxon>Actinomycetes</taxon>
        <taxon>Actinomycetales</taxon>
        <taxon>Actinomycetaceae</taxon>
        <taxon>Flaviflexus</taxon>
    </lineage>
</organism>
<dbReference type="EMBL" id="JAFFJS010000004">
    <property type="protein sequence ID" value="MBM9433579.1"/>
    <property type="molecule type" value="Genomic_DNA"/>
</dbReference>
<protein>
    <recommendedName>
        <fullName evidence="1">Transketolase-like pyrimidine-binding domain-containing protein</fullName>
    </recommendedName>
</protein>
<feature type="domain" description="Transketolase-like pyrimidine-binding" evidence="1">
    <location>
        <begin position="4"/>
        <end position="169"/>
    </location>
</feature>